<evidence type="ECO:0000256" key="1">
    <source>
        <dbReference type="SAM" id="Phobius"/>
    </source>
</evidence>
<evidence type="ECO:0008006" key="4">
    <source>
        <dbReference type="Google" id="ProtNLM"/>
    </source>
</evidence>
<gene>
    <name evidence="2" type="ORF">IEZ25_02525</name>
</gene>
<keyword evidence="1" id="KW-0812">Transmembrane</keyword>
<dbReference type="RefSeq" id="WP_191197797.1">
    <property type="nucleotide sequence ID" value="NZ_BAAAPA010000002.1"/>
</dbReference>
<reference evidence="2 3" key="1">
    <citation type="submission" date="2020-09" db="EMBL/GenBank/DDBJ databases">
        <title>novel species in genus Nocardioides.</title>
        <authorList>
            <person name="Zhang G."/>
        </authorList>
    </citation>
    <scope>NUCLEOTIDE SEQUENCE [LARGE SCALE GENOMIC DNA]</scope>
    <source>
        <strain evidence="2 3">19197</strain>
    </source>
</reference>
<keyword evidence="3" id="KW-1185">Reference proteome</keyword>
<feature type="transmembrane region" description="Helical" evidence="1">
    <location>
        <begin position="102"/>
        <end position="121"/>
    </location>
</feature>
<protein>
    <recommendedName>
        <fullName evidence="4">DUF2567 domain-containing protein</fullName>
    </recommendedName>
</protein>
<feature type="transmembrane region" description="Helical" evidence="1">
    <location>
        <begin position="75"/>
        <end position="95"/>
    </location>
</feature>
<dbReference type="EMBL" id="JACXYY010000001">
    <property type="protein sequence ID" value="MBD3913478.1"/>
    <property type="molecule type" value="Genomic_DNA"/>
</dbReference>
<keyword evidence="1" id="KW-0472">Membrane</keyword>
<feature type="transmembrane region" description="Helical" evidence="1">
    <location>
        <begin position="27"/>
        <end position="48"/>
    </location>
</feature>
<organism evidence="2 3">
    <name type="scientific">Nocardioides hwasunensis</name>
    <dbReference type="NCBI Taxonomy" id="397258"/>
    <lineage>
        <taxon>Bacteria</taxon>
        <taxon>Bacillati</taxon>
        <taxon>Actinomycetota</taxon>
        <taxon>Actinomycetes</taxon>
        <taxon>Propionibacteriales</taxon>
        <taxon>Nocardioidaceae</taxon>
        <taxon>Nocardioides</taxon>
    </lineage>
</organism>
<dbReference type="Proteomes" id="UP000649289">
    <property type="component" value="Unassembled WGS sequence"/>
</dbReference>
<name>A0ABR8MC12_9ACTN</name>
<proteinExistence type="predicted"/>
<accession>A0ABR8MC12</accession>
<sequence length="192" mass="20095">MIGVDEASYDTGAERPATERRGLLRRLVLVAAMFLLAGALGGVLWEWLWKPPTGLTYQGTWFLEPAGPDVSFEGVALFVVIAFPLGLLLAVLAGVWSRHEVATTLTVLVAASAAGVLMYAVGHALGPTDPQTLAAAKPDYTTLPADIGLSAPDRGQSAWLSTALLALPSGAMTGLVGTYLFGSRGFTGRRRG</sequence>
<evidence type="ECO:0000313" key="2">
    <source>
        <dbReference type="EMBL" id="MBD3913478.1"/>
    </source>
</evidence>
<keyword evidence="1" id="KW-1133">Transmembrane helix</keyword>
<evidence type="ECO:0000313" key="3">
    <source>
        <dbReference type="Proteomes" id="UP000649289"/>
    </source>
</evidence>
<feature type="transmembrane region" description="Helical" evidence="1">
    <location>
        <begin position="158"/>
        <end position="181"/>
    </location>
</feature>
<comment type="caution">
    <text evidence="2">The sequence shown here is derived from an EMBL/GenBank/DDBJ whole genome shotgun (WGS) entry which is preliminary data.</text>
</comment>